<name>A0A080YWA6_PHYNI</name>
<dbReference type="AlphaFoldDB" id="A0A080YWA6"/>
<dbReference type="Proteomes" id="UP000028582">
    <property type="component" value="Unassembled WGS sequence"/>
</dbReference>
<organism evidence="1 2">
    <name type="scientific">Phytophthora nicotianae P1976</name>
    <dbReference type="NCBI Taxonomy" id="1317066"/>
    <lineage>
        <taxon>Eukaryota</taxon>
        <taxon>Sar</taxon>
        <taxon>Stramenopiles</taxon>
        <taxon>Oomycota</taxon>
        <taxon>Peronosporomycetes</taxon>
        <taxon>Peronosporales</taxon>
        <taxon>Peronosporaceae</taxon>
        <taxon>Phytophthora</taxon>
    </lineage>
</organism>
<evidence type="ECO:0000313" key="2">
    <source>
        <dbReference type="Proteomes" id="UP000028582"/>
    </source>
</evidence>
<proteinExistence type="predicted"/>
<protein>
    <submittedName>
        <fullName evidence="1">Uncharacterized protein</fullName>
    </submittedName>
</protein>
<sequence length="72" mass="7778">MATPGRDFGSAPAPPTSAAEFFLMVPAPKAAWAPCGVFLTPYRKPASLIPVSLMLHVKAMMRAKRNGFYQLV</sequence>
<gene>
    <name evidence="1" type="ORF">F444_22953</name>
</gene>
<evidence type="ECO:0000313" key="1">
    <source>
        <dbReference type="EMBL" id="ETO58667.1"/>
    </source>
</evidence>
<comment type="caution">
    <text evidence="1">The sequence shown here is derived from an EMBL/GenBank/DDBJ whole genome shotgun (WGS) entry which is preliminary data.</text>
</comment>
<accession>A0A080YWA6</accession>
<dbReference type="EMBL" id="ANJA01004948">
    <property type="protein sequence ID" value="ETO58667.1"/>
    <property type="molecule type" value="Genomic_DNA"/>
</dbReference>
<reference evidence="1 2" key="1">
    <citation type="submission" date="2013-11" db="EMBL/GenBank/DDBJ databases">
        <title>The Genome Sequence of Phytophthora parasitica P1976.</title>
        <authorList>
            <consortium name="The Broad Institute Genomics Platform"/>
            <person name="Russ C."/>
            <person name="Tyler B."/>
            <person name="Panabieres F."/>
            <person name="Shan W."/>
            <person name="Tripathy S."/>
            <person name="Grunwald N."/>
            <person name="Machado M."/>
            <person name="Johnson C.S."/>
            <person name="Walker B."/>
            <person name="Young S."/>
            <person name="Zeng Q."/>
            <person name="Gargeya S."/>
            <person name="Fitzgerald M."/>
            <person name="Haas B."/>
            <person name="Abouelleil A."/>
            <person name="Allen A.W."/>
            <person name="Alvarado L."/>
            <person name="Arachchi H.M."/>
            <person name="Berlin A.M."/>
            <person name="Chapman S.B."/>
            <person name="Gainer-Dewar J."/>
            <person name="Goldberg J."/>
            <person name="Griggs A."/>
            <person name="Gujja S."/>
            <person name="Hansen M."/>
            <person name="Howarth C."/>
            <person name="Imamovic A."/>
            <person name="Ireland A."/>
            <person name="Larimer J."/>
            <person name="McCowan C."/>
            <person name="Murphy C."/>
            <person name="Pearson M."/>
            <person name="Poon T.W."/>
            <person name="Priest M."/>
            <person name="Roberts A."/>
            <person name="Saif S."/>
            <person name="Shea T."/>
            <person name="Sisk P."/>
            <person name="Sykes S."/>
            <person name="Wortman J."/>
            <person name="Nusbaum C."/>
            <person name="Birren B."/>
        </authorList>
    </citation>
    <scope>NUCLEOTIDE SEQUENCE [LARGE SCALE GENOMIC DNA]</scope>
    <source>
        <strain evidence="1 2">P1976</strain>
    </source>
</reference>